<feature type="domain" description="AMP-dependent synthetase/ligase" evidence="9">
    <location>
        <begin position="2"/>
        <end position="192"/>
    </location>
</feature>
<dbReference type="Pfam" id="PF00501">
    <property type="entry name" value="AMP-binding"/>
    <property type="match status" value="1"/>
</dbReference>
<dbReference type="AlphaFoldDB" id="B8QRK9"/>
<dbReference type="InterPro" id="IPR000873">
    <property type="entry name" value="AMP-dep_synth/lig_dom"/>
</dbReference>
<evidence type="ECO:0000259" key="9">
    <source>
        <dbReference type="Pfam" id="PF00501"/>
    </source>
</evidence>
<keyword evidence="8" id="KW-0576">Peroxisome</keyword>
<dbReference type="GO" id="GO:0005777">
    <property type="term" value="C:peroxisome"/>
    <property type="evidence" value="ECO:0007669"/>
    <property type="project" value="UniProtKB-SubCell"/>
</dbReference>
<evidence type="ECO:0000256" key="3">
    <source>
        <dbReference type="ARBA" id="ARBA00006432"/>
    </source>
</evidence>
<keyword evidence="7" id="KW-0460">Magnesium</keyword>
<comment type="subcellular location">
    <subcellularLocation>
        <location evidence="2">Peroxisome</location>
    </subcellularLocation>
</comment>
<sequence>LLTHSNLRESIVYFSSENYFNVASTTTIQVVPNFHIFGMTLQLASVVSALKIILMKKFTPDLFLSSIEKYGVAKLFAVPSLLLFLVKSPMVTQYNLSSVTDIFVGAAPVSEKIQNEAKQRFPNISVNEFYGATEISGACTVQTKKYNKPGSSGILISKTIAKVAKLNNIKEKLGPCELGELCFKGPQLMKEYVGNPIATKESFDDDGFYRTGDLGYYDNDKFFYVVDRIKEL</sequence>
<evidence type="ECO:0000256" key="6">
    <source>
        <dbReference type="ARBA" id="ARBA00022840"/>
    </source>
</evidence>
<name>B8QRK9_9COLE</name>
<protein>
    <submittedName>
        <fullName evidence="10">Putative fatty acyl-CoA synthetase</fullName>
    </submittedName>
</protein>
<reference evidence="10" key="1">
    <citation type="journal article" date="2009" name="Mol. Phylogenet. Evol.">
        <title>The evolution of the adenylate-forming protein family in beetles: multiple luciferase gene paralogues in fireflies and glow-worms.</title>
        <authorList>
            <person name="Day J.C."/>
            <person name="Goodall T.I."/>
            <person name="Bailey M.J."/>
        </authorList>
    </citation>
    <scope>NUCLEOTIDE SEQUENCE</scope>
    <source>
        <strain evidence="10">CasOxM1</strain>
    </source>
</reference>
<dbReference type="PANTHER" id="PTHR24096:SF423">
    <property type="entry name" value="GM05240P"/>
    <property type="match status" value="1"/>
</dbReference>
<evidence type="ECO:0000256" key="5">
    <source>
        <dbReference type="ARBA" id="ARBA00022741"/>
    </source>
</evidence>
<keyword evidence="5" id="KW-0547">Nucleotide-binding</keyword>
<evidence type="ECO:0000256" key="1">
    <source>
        <dbReference type="ARBA" id="ARBA00001946"/>
    </source>
</evidence>
<dbReference type="GO" id="GO:0016405">
    <property type="term" value="F:CoA-ligase activity"/>
    <property type="evidence" value="ECO:0007669"/>
    <property type="project" value="TreeGrafter"/>
</dbReference>
<dbReference type="EMBL" id="EU684068">
    <property type="protein sequence ID" value="ACH87762.1"/>
    <property type="molecule type" value="Genomic_DNA"/>
</dbReference>
<evidence type="ECO:0000256" key="4">
    <source>
        <dbReference type="ARBA" id="ARBA00022723"/>
    </source>
</evidence>
<comment type="cofactor">
    <cofactor evidence="1">
        <name>Mg(2+)</name>
        <dbReference type="ChEBI" id="CHEBI:18420"/>
    </cofactor>
</comment>
<proteinExistence type="inferred from homology"/>
<feature type="non-terminal residue" evidence="10">
    <location>
        <position position="232"/>
    </location>
</feature>
<dbReference type="PANTHER" id="PTHR24096">
    <property type="entry name" value="LONG-CHAIN-FATTY-ACID--COA LIGASE"/>
    <property type="match status" value="1"/>
</dbReference>
<organism evidence="10">
    <name type="scientific">Cantharis rustica</name>
    <dbReference type="NCBI Taxonomy" id="195172"/>
    <lineage>
        <taxon>Eukaryota</taxon>
        <taxon>Metazoa</taxon>
        <taxon>Ecdysozoa</taxon>
        <taxon>Arthropoda</taxon>
        <taxon>Hexapoda</taxon>
        <taxon>Insecta</taxon>
        <taxon>Pterygota</taxon>
        <taxon>Neoptera</taxon>
        <taxon>Endopterygota</taxon>
        <taxon>Coleoptera</taxon>
        <taxon>Polyphaga</taxon>
        <taxon>Elateriformia</taxon>
        <taxon>Elateroidea</taxon>
        <taxon>Cantharidae</taxon>
        <taxon>Cantharinae</taxon>
        <taxon>Cantharis</taxon>
    </lineage>
</organism>
<accession>B8QRK9</accession>
<evidence type="ECO:0000256" key="7">
    <source>
        <dbReference type="ARBA" id="ARBA00022842"/>
    </source>
</evidence>
<keyword evidence="4" id="KW-0479">Metal-binding</keyword>
<evidence type="ECO:0000256" key="2">
    <source>
        <dbReference type="ARBA" id="ARBA00004275"/>
    </source>
</evidence>
<comment type="similarity">
    <text evidence="3">Belongs to the ATP-dependent AMP-binding enzyme family.</text>
</comment>
<feature type="non-terminal residue" evidence="10">
    <location>
        <position position="1"/>
    </location>
</feature>
<dbReference type="GO" id="GO:0046872">
    <property type="term" value="F:metal ion binding"/>
    <property type="evidence" value="ECO:0007669"/>
    <property type="project" value="UniProtKB-KW"/>
</dbReference>
<dbReference type="SUPFAM" id="SSF56801">
    <property type="entry name" value="Acetyl-CoA synthetase-like"/>
    <property type="match status" value="1"/>
</dbReference>
<evidence type="ECO:0000256" key="8">
    <source>
        <dbReference type="ARBA" id="ARBA00023140"/>
    </source>
</evidence>
<dbReference type="Gene3D" id="2.30.38.10">
    <property type="entry name" value="Luciferase, Domain 3"/>
    <property type="match status" value="1"/>
</dbReference>
<evidence type="ECO:0000313" key="10">
    <source>
        <dbReference type="EMBL" id="ACH87762.1"/>
    </source>
</evidence>
<keyword evidence="6" id="KW-0067">ATP-binding</keyword>
<dbReference type="GO" id="GO:0005524">
    <property type="term" value="F:ATP binding"/>
    <property type="evidence" value="ECO:0007669"/>
    <property type="project" value="UniProtKB-KW"/>
</dbReference>
<dbReference type="Gene3D" id="3.40.50.980">
    <property type="match status" value="1"/>
</dbReference>